<keyword evidence="4" id="KW-1185">Reference proteome</keyword>
<organism evidence="3 4">
    <name type="scientific">Tropilaelaps mercedesae</name>
    <dbReference type="NCBI Taxonomy" id="418985"/>
    <lineage>
        <taxon>Eukaryota</taxon>
        <taxon>Metazoa</taxon>
        <taxon>Ecdysozoa</taxon>
        <taxon>Arthropoda</taxon>
        <taxon>Chelicerata</taxon>
        <taxon>Arachnida</taxon>
        <taxon>Acari</taxon>
        <taxon>Parasitiformes</taxon>
        <taxon>Mesostigmata</taxon>
        <taxon>Gamasina</taxon>
        <taxon>Dermanyssoidea</taxon>
        <taxon>Laelapidae</taxon>
        <taxon>Tropilaelaps</taxon>
    </lineage>
</organism>
<reference evidence="3 4" key="1">
    <citation type="journal article" date="2017" name="Gigascience">
        <title>Draft genome of the honey bee ectoparasitic mite, Tropilaelaps mercedesae, is shaped by the parasitic life history.</title>
        <authorList>
            <person name="Dong X."/>
            <person name="Armstrong S.D."/>
            <person name="Xia D."/>
            <person name="Makepeace B.L."/>
            <person name="Darby A.C."/>
            <person name="Kadowaki T."/>
        </authorList>
    </citation>
    <scope>NUCLEOTIDE SEQUENCE [LARGE SCALE GENOMIC DNA]</scope>
    <source>
        <strain evidence="3">Wuxi-XJTLU</strain>
    </source>
</reference>
<accession>A0A1V9XY60</accession>
<evidence type="ECO:0000313" key="3">
    <source>
        <dbReference type="EMBL" id="OQR78457.1"/>
    </source>
</evidence>
<evidence type="ECO:0000256" key="1">
    <source>
        <dbReference type="SAM" id="MobiDB-lite"/>
    </source>
</evidence>
<keyword evidence="2" id="KW-0472">Membrane</keyword>
<evidence type="ECO:0000256" key="2">
    <source>
        <dbReference type="SAM" id="Phobius"/>
    </source>
</evidence>
<feature type="transmembrane region" description="Helical" evidence="2">
    <location>
        <begin position="15"/>
        <end position="38"/>
    </location>
</feature>
<dbReference type="InParanoid" id="A0A1V9XY60"/>
<keyword evidence="2" id="KW-0812">Transmembrane</keyword>
<feature type="region of interest" description="Disordered" evidence="1">
    <location>
        <begin position="46"/>
        <end position="66"/>
    </location>
</feature>
<sequence length="149" mass="16344">MRLKARGIACSAPQLWRALVVILVLVISVLQVVHITLLSRLEARRSRDDRRTARSPLTDWGGDKYGVAEMSDDRARMHRLLEESAVLDISGEFSLVSNFQPASPPLRQTSLHTQGSATPAKQQQQQVLLTTQGATLGALSSTSSEHSRS</sequence>
<proteinExistence type="predicted"/>
<feature type="region of interest" description="Disordered" evidence="1">
    <location>
        <begin position="100"/>
        <end position="126"/>
    </location>
</feature>
<feature type="compositionally biased region" description="Polar residues" evidence="1">
    <location>
        <begin position="100"/>
        <end position="113"/>
    </location>
</feature>
<protein>
    <submittedName>
        <fullName evidence="3">Uncharacterized protein</fullName>
    </submittedName>
</protein>
<evidence type="ECO:0000313" key="4">
    <source>
        <dbReference type="Proteomes" id="UP000192247"/>
    </source>
</evidence>
<dbReference type="Proteomes" id="UP000192247">
    <property type="component" value="Unassembled WGS sequence"/>
</dbReference>
<dbReference type="AlphaFoldDB" id="A0A1V9XY60"/>
<gene>
    <name evidence="3" type="ORF">BIW11_06396</name>
</gene>
<feature type="compositionally biased region" description="Low complexity" evidence="1">
    <location>
        <begin position="114"/>
        <end position="126"/>
    </location>
</feature>
<keyword evidence="2" id="KW-1133">Transmembrane helix</keyword>
<comment type="caution">
    <text evidence="3">The sequence shown here is derived from an EMBL/GenBank/DDBJ whole genome shotgun (WGS) entry which is preliminary data.</text>
</comment>
<dbReference type="STRING" id="418985.A0A1V9XY60"/>
<dbReference type="EMBL" id="MNPL01002197">
    <property type="protein sequence ID" value="OQR78457.1"/>
    <property type="molecule type" value="Genomic_DNA"/>
</dbReference>
<name>A0A1V9XY60_9ACAR</name>